<evidence type="ECO:0000313" key="1">
    <source>
        <dbReference type="EMBL" id="GIY35721.1"/>
    </source>
</evidence>
<sequence length="86" mass="9808">MHILMDPANPIMRNAGAGAFCQFFQLEIPVVVFCENFDRQISAVLLVTETLKSHLQEKIVSFIDSQAEIRALVKRKPFLLFQRSSL</sequence>
<proteinExistence type="predicted"/>
<organism evidence="1 2">
    <name type="scientific">Caerostris extrusa</name>
    <name type="common">Bark spider</name>
    <name type="synonym">Caerostris bankana</name>
    <dbReference type="NCBI Taxonomy" id="172846"/>
    <lineage>
        <taxon>Eukaryota</taxon>
        <taxon>Metazoa</taxon>
        <taxon>Ecdysozoa</taxon>
        <taxon>Arthropoda</taxon>
        <taxon>Chelicerata</taxon>
        <taxon>Arachnida</taxon>
        <taxon>Araneae</taxon>
        <taxon>Araneomorphae</taxon>
        <taxon>Entelegynae</taxon>
        <taxon>Araneoidea</taxon>
        <taxon>Araneidae</taxon>
        <taxon>Caerostris</taxon>
    </lineage>
</organism>
<protein>
    <submittedName>
        <fullName evidence="1">Uncharacterized protein</fullName>
    </submittedName>
</protein>
<dbReference type="EMBL" id="BPLR01009951">
    <property type="protein sequence ID" value="GIY35721.1"/>
    <property type="molecule type" value="Genomic_DNA"/>
</dbReference>
<gene>
    <name evidence="1" type="ORF">CEXT_299431</name>
</gene>
<reference evidence="1 2" key="1">
    <citation type="submission" date="2021-06" db="EMBL/GenBank/DDBJ databases">
        <title>Caerostris extrusa draft genome.</title>
        <authorList>
            <person name="Kono N."/>
            <person name="Arakawa K."/>
        </authorList>
    </citation>
    <scope>NUCLEOTIDE SEQUENCE [LARGE SCALE GENOMIC DNA]</scope>
</reference>
<dbReference type="AlphaFoldDB" id="A0AAV4SRA0"/>
<accession>A0AAV4SRA0</accession>
<name>A0AAV4SRA0_CAEEX</name>
<dbReference type="Proteomes" id="UP001054945">
    <property type="component" value="Unassembled WGS sequence"/>
</dbReference>
<evidence type="ECO:0000313" key="2">
    <source>
        <dbReference type="Proteomes" id="UP001054945"/>
    </source>
</evidence>
<keyword evidence="2" id="KW-1185">Reference proteome</keyword>
<comment type="caution">
    <text evidence="1">The sequence shown here is derived from an EMBL/GenBank/DDBJ whole genome shotgun (WGS) entry which is preliminary data.</text>
</comment>